<comment type="caution">
    <text evidence="1">The sequence shown here is derived from an EMBL/GenBank/DDBJ whole genome shotgun (WGS) entry which is preliminary data.</text>
</comment>
<dbReference type="EMBL" id="CADEAL010001336">
    <property type="protein sequence ID" value="CAB1431416.1"/>
    <property type="molecule type" value="Genomic_DNA"/>
</dbReference>
<sequence length="152" mass="16855">MPVHGFPHWQAFVQANSIPGSEGFVSGPQQPMDSSCQPWLGGHDGLCVGHIICAFADKGVHSCSHRPSHCTCEKYCGQHLQHYRPENLSELEIKLHRQSVDARHLLPVHFTEGTLKLFEVVVSSSTHQLSGLQHYPTLLVPEPGNFARACNR</sequence>
<evidence type="ECO:0000313" key="1">
    <source>
        <dbReference type="EMBL" id="CAB1431416.1"/>
    </source>
</evidence>
<evidence type="ECO:0000313" key="2">
    <source>
        <dbReference type="Proteomes" id="UP001153269"/>
    </source>
</evidence>
<protein>
    <submittedName>
        <fullName evidence="1">Uncharacterized protein</fullName>
    </submittedName>
</protein>
<keyword evidence="2" id="KW-1185">Reference proteome</keyword>
<accession>A0A9N7YN66</accession>
<organism evidence="1 2">
    <name type="scientific">Pleuronectes platessa</name>
    <name type="common">European plaice</name>
    <dbReference type="NCBI Taxonomy" id="8262"/>
    <lineage>
        <taxon>Eukaryota</taxon>
        <taxon>Metazoa</taxon>
        <taxon>Chordata</taxon>
        <taxon>Craniata</taxon>
        <taxon>Vertebrata</taxon>
        <taxon>Euteleostomi</taxon>
        <taxon>Actinopterygii</taxon>
        <taxon>Neopterygii</taxon>
        <taxon>Teleostei</taxon>
        <taxon>Neoteleostei</taxon>
        <taxon>Acanthomorphata</taxon>
        <taxon>Carangaria</taxon>
        <taxon>Pleuronectiformes</taxon>
        <taxon>Pleuronectoidei</taxon>
        <taxon>Pleuronectidae</taxon>
        <taxon>Pleuronectes</taxon>
    </lineage>
</organism>
<name>A0A9N7YN66_PLEPL</name>
<proteinExistence type="predicted"/>
<gene>
    <name evidence="1" type="ORF">PLEPLA_LOCUS19473</name>
</gene>
<dbReference type="Proteomes" id="UP001153269">
    <property type="component" value="Unassembled WGS sequence"/>
</dbReference>
<dbReference type="AlphaFoldDB" id="A0A9N7YN66"/>
<reference evidence="1" key="1">
    <citation type="submission" date="2020-03" db="EMBL/GenBank/DDBJ databases">
        <authorList>
            <person name="Weist P."/>
        </authorList>
    </citation>
    <scope>NUCLEOTIDE SEQUENCE</scope>
</reference>